<name>A0A550C4M9_9AGAR</name>
<reference evidence="1 2" key="1">
    <citation type="journal article" date="2019" name="New Phytol.">
        <title>Comparative genomics reveals unique wood-decay strategies and fruiting body development in the Schizophyllaceae.</title>
        <authorList>
            <person name="Almasi E."/>
            <person name="Sahu N."/>
            <person name="Krizsan K."/>
            <person name="Balint B."/>
            <person name="Kovacs G.M."/>
            <person name="Kiss B."/>
            <person name="Cseklye J."/>
            <person name="Drula E."/>
            <person name="Henrissat B."/>
            <person name="Nagy I."/>
            <person name="Chovatia M."/>
            <person name="Adam C."/>
            <person name="LaButti K."/>
            <person name="Lipzen A."/>
            <person name="Riley R."/>
            <person name="Grigoriev I.V."/>
            <person name="Nagy L.G."/>
        </authorList>
    </citation>
    <scope>NUCLEOTIDE SEQUENCE [LARGE SCALE GENOMIC DNA]</scope>
    <source>
        <strain evidence="1 2">NL-1724</strain>
    </source>
</reference>
<dbReference type="EMBL" id="VDMD01000026">
    <property type="protein sequence ID" value="TRM59720.1"/>
    <property type="molecule type" value="Genomic_DNA"/>
</dbReference>
<evidence type="ECO:0000313" key="2">
    <source>
        <dbReference type="Proteomes" id="UP000320762"/>
    </source>
</evidence>
<dbReference type="AlphaFoldDB" id="A0A550C4M9"/>
<dbReference type="OrthoDB" id="3267074at2759"/>
<dbReference type="Proteomes" id="UP000320762">
    <property type="component" value="Unassembled WGS sequence"/>
</dbReference>
<feature type="non-terminal residue" evidence="1">
    <location>
        <position position="1"/>
    </location>
</feature>
<proteinExistence type="predicted"/>
<organism evidence="1 2">
    <name type="scientific">Schizophyllum amplum</name>
    <dbReference type="NCBI Taxonomy" id="97359"/>
    <lineage>
        <taxon>Eukaryota</taxon>
        <taxon>Fungi</taxon>
        <taxon>Dikarya</taxon>
        <taxon>Basidiomycota</taxon>
        <taxon>Agaricomycotina</taxon>
        <taxon>Agaricomycetes</taxon>
        <taxon>Agaricomycetidae</taxon>
        <taxon>Agaricales</taxon>
        <taxon>Schizophyllaceae</taxon>
        <taxon>Schizophyllum</taxon>
    </lineage>
</organism>
<accession>A0A550C4M9</accession>
<comment type="caution">
    <text evidence="1">The sequence shown here is derived from an EMBL/GenBank/DDBJ whole genome shotgun (WGS) entry which is preliminary data.</text>
</comment>
<dbReference type="STRING" id="97359.A0A550C4M9"/>
<sequence>ACHNHDETVMHFLVVCPARERQRQIALASIGRNARSLAYLLANPEGVKALFKYIALTGLFTATFGDVAPE</sequence>
<gene>
    <name evidence="1" type="ORF">BD626DRAFT_408657</name>
</gene>
<keyword evidence="2" id="KW-1185">Reference proteome</keyword>
<protein>
    <submittedName>
        <fullName evidence="1">Uncharacterized protein</fullName>
    </submittedName>
</protein>
<evidence type="ECO:0000313" key="1">
    <source>
        <dbReference type="EMBL" id="TRM59720.1"/>
    </source>
</evidence>